<comment type="caution">
    <text evidence="2">The sequence shown here is derived from an EMBL/GenBank/DDBJ whole genome shotgun (WGS) entry which is preliminary data.</text>
</comment>
<proteinExistence type="predicted"/>
<gene>
    <name evidence="2" type="ORF">AB0D65_08540</name>
</gene>
<keyword evidence="3" id="KW-1185">Reference proteome</keyword>
<accession>A0ABV3E1N2</accession>
<dbReference type="Proteomes" id="UP001551582">
    <property type="component" value="Unassembled WGS sequence"/>
</dbReference>
<feature type="region of interest" description="Disordered" evidence="1">
    <location>
        <begin position="1"/>
        <end position="22"/>
    </location>
</feature>
<dbReference type="RefSeq" id="WP_359977733.1">
    <property type="nucleotide sequence ID" value="NZ_JBEZLS010000005.1"/>
</dbReference>
<evidence type="ECO:0000313" key="2">
    <source>
        <dbReference type="EMBL" id="MEU9351058.1"/>
    </source>
</evidence>
<dbReference type="EMBL" id="JBEZLS010000005">
    <property type="protein sequence ID" value="MEU9351058.1"/>
    <property type="molecule type" value="Genomic_DNA"/>
</dbReference>
<sequence length="42" mass="4400">MIRTSRGTGAAQHPPASVAARDAVREIAGLRGRDGRRRQGSG</sequence>
<evidence type="ECO:0000313" key="3">
    <source>
        <dbReference type="Proteomes" id="UP001551582"/>
    </source>
</evidence>
<name>A0ABV3E1N2_9ACTN</name>
<evidence type="ECO:0000256" key="1">
    <source>
        <dbReference type="SAM" id="MobiDB-lite"/>
    </source>
</evidence>
<reference evidence="2 3" key="1">
    <citation type="submission" date="2024-06" db="EMBL/GenBank/DDBJ databases">
        <title>The Natural Products Discovery Center: Release of the First 8490 Sequenced Strains for Exploring Actinobacteria Biosynthetic Diversity.</title>
        <authorList>
            <person name="Kalkreuter E."/>
            <person name="Kautsar S.A."/>
            <person name="Yang D."/>
            <person name="Bader C.D."/>
            <person name="Teijaro C.N."/>
            <person name="Fluegel L."/>
            <person name="Davis C.M."/>
            <person name="Simpson J.R."/>
            <person name="Lauterbach L."/>
            <person name="Steele A.D."/>
            <person name="Gui C."/>
            <person name="Meng S."/>
            <person name="Li G."/>
            <person name="Viehrig K."/>
            <person name="Ye F."/>
            <person name="Su P."/>
            <person name="Kiefer A.F."/>
            <person name="Nichols A."/>
            <person name="Cepeda A.J."/>
            <person name="Yan W."/>
            <person name="Fan B."/>
            <person name="Jiang Y."/>
            <person name="Adhikari A."/>
            <person name="Zheng C.-J."/>
            <person name="Schuster L."/>
            <person name="Cowan T.M."/>
            <person name="Smanski M.J."/>
            <person name="Chevrette M.G."/>
            <person name="De Carvalho L.P.S."/>
            <person name="Shen B."/>
        </authorList>
    </citation>
    <scope>NUCLEOTIDE SEQUENCE [LARGE SCALE GENOMIC DNA]</scope>
    <source>
        <strain evidence="2 3">NPDC048274</strain>
    </source>
</reference>
<organism evidence="2 3">
    <name type="scientific">Streptomyces griseoloalbus</name>
    <dbReference type="NCBI Taxonomy" id="67303"/>
    <lineage>
        <taxon>Bacteria</taxon>
        <taxon>Bacillati</taxon>
        <taxon>Actinomycetota</taxon>
        <taxon>Actinomycetes</taxon>
        <taxon>Kitasatosporales</taxon>
        <taxon>Streptomycetaceae</taxon>
        <taxon>Streptomyces</taxon>
    </lineage>
</organism>
<protein>
    <submittedName>
        <fullName evidence="2">Uncharacterized protein</fullName>
    </submittedName>
</protein>